<evidence type="ECO:0000313" key="3">
    <source>
        <dbReference type="EMBL" id="CCF63785.1"/>
    </source>
</evidence>
<dbReference type="eggNOG" id="COG0318">
    <property type="taxonomic scope" value="Bacteria"/>
</dbReference>
<protein>
    <submittedName>
        <fullName evidence="3">Putative acyl-CoA ligase</fullName>
    </submittedName>
</protein>
<feature type="compositionally biased region" description="Basic residues" evidence="1">
    <location>
        <begin position="300"/>
        <end position="309"/>
    </location>
</feature>
<keyword evidence="4" id="KW-1185">Reference proteome</keyword>
<dbReference type="InterPro" id="IPR020845">
    <property type="entry name" value="AMP-binding_CS"/>
</dbReference>
<dbReference type="AlphaFoldDB" id="H6RBE6"/>
<dbReference type="InterPro" id="IPR042099">
    <property type="entry name" value="ANL_N_sf"/>
</dbReference>
<dbReference type="HOGENOM" id="CLU_749716_0_0_11"/>
<dbReference type="InterPro" id="IPR000873">
    <property type="entry name" value="AMP-dep_synth/lig_dom"/>
</dbReference>
<evidence type="ECO:0000313" key="4">
    <source>
        <dbReference type="Proteomes" id="UP000008190"/>
    </source>
</evidence>
<dbReference type="SUPFAM" id="SSF56801">
    <property type="entry name" value="Acetyl-CoA synthetase-like"/>
    <property type="match status" value="1"/>
</dbReference>
<accession>H6RBE6</accession>
<feature type="domain" description="AMP-dependent synthetase/ligase" evidence="2">
    <location>
        <begin position="32"/>
        <end position="296"/>
    </location>
</feature>
<proteinExistence type="predicted"/>
<dbReference type="EMBL" id="FO082843">
    <property type="protein sequence ID" value="CCF63785.1"/>
    <property type="molecule type" value="Genomic_DNA"/>
</dbReference>
<dbReference type="STRING" id="1127134.NOCYR_3018"/>
<name>H6RBE6_NOCCG</name>
<gene>
    <name evidence="3" type="ordered locus">NOCYR_3018</name>
</gene>
<reference evidence="3 4" key="1">
    <citation type="journal article" date="2012" name="J. Bacteriol.">
        <title>Genome sequence of the human- and animal-pathogenic strain Nocardia cyriacigeorgica GUH-2.</title>
        <authorList>
            <person name="Zoropogui A."/>
            <person name="Pujic P."/>
            <person name="Normand P."/>
            <person name="Barbe V."/>
            <person name="Beaman B."/>
            <person name="Beaman L."/>
            <person name="Boiron P."/>
            <person name="Colinon C."/>
            <person name="Deredjian A."/>
            <person name="Graindorge A."/>
            <person name="Mangenot S."/>
            <person name="Nazaret S."/>
            <person name="Neto M."/>
            <person name="Petit S."/>
            <person name="Roche D."/>
            <person name="Vallenet D."/>
            <person name="Rodriguez-Nava V."/>
            <person name="Richard Y."/>
            <person name="Cournoyer B."/>
            <person name="Blaha D."/>
        </authorList>
    </citation>
    <scope>NUCLEOTIDE SEQUENCE [LARGE SCALE GENOMIC DNA]</scope>
    <source>
        <strain evidence="3 4">GUH-2</strain>
    </source>
</reference>
<feature type="compositionally biased region" description="Basic and acidic residues" evidence="1">
    <location>
        <begin position="319"/>
        <end position="329"/>
    </location>
</feature>
<dbReference type="PROSITE" id="PS00455">
    <property type="entry name" value="AMP_BINDING"/>
    <property type="match status" value="1"/>
</dbReference>
<dbReference type="Gene3D" id="3.40.50.12780">
    <property type="entry name" value="N-terminal domain of ligase-like"/>
    <property type="match status" value="1"/>
</dbReference>
<dbReference type="GO" id="GO:0016874">
    <property type="term" value="F:ligase activity"/>
    <property type="evidence" value="ECO:0007669"/>
    <property type="project" value="UniProtKB-KW"/>
</dbReference>
<sequence length="369" mass="40187">MTNVAPIQSERSSVLARLAEDPPIGTLTGLLAEQARRRPGHEFLRFADRSWTFAEIDEWTTRLARRLIAEDGVWPGDRVAIMLPNVVQWPVAWLAVLKAGAVTVPVNSSYQRADLEFVLRDSGARVLVTDAEHAPLAEQVRAENSELAGIRIIHAGTPGDLTAYPADPPAVDIAGETLANLQYTSGTTGFPKACMLTHDYWTRLGWVCANAAGLGADDVALTSQPFSYMDPQWNTALCLTIGAPLVVLPRFSASGFMADVRKHRATFCYVLGSMPTLLFKQPPHPAGPRQRPAHRAVLGHPRRAARRVRTAMERTVAGDLRDDRDRSRPGEPAGSHRGRRQRTAGPAGADQAGPGGRCPGSPGRRRRIR</sequence>
<dbReference type="PANTHER" id="PTHR43767">
    <property type="entry name" value="LONG-CHAIN-FATTY-ACID--COA LIGASE"/>
    <property type="match status" value="1"/>
</dbReference>
<dbReference type="InterPro" id="IPR050237">
    <property type="entry name" value="ATP-dep_AMP-bd_enzyme"/>
</dbReference>
<keyword evidence="3" id="KW-0436">Ligase</keyword>
<evidence type="ECO:0000256" key="1">
    <source>
        <dbReference type="SAM" id="MobiDB-lite"/>
    </source>
</evidence>
<feature type="region of interest" description="Disordered" evidence="1">
    <location>
        <begin position="280"/>
        <end position="369"/>
    </location>
</feature>
<dbReference type="Proteomes" id="UP000008190">
    <property type="component" value="Chromosome"/>
</dbReference>
<organism evidence="3 4">
    <name type="scientific">Nocardia cyriacigeorgica (strain GUH-2)</name>
    <dbReference type="NCBI Taxonomy" id="1127134"/>
    <lineage>
        <taxon>Bacteria</taxon>
        <taxon>Bacillati</taxon>
        <taxon>Actinomycetota</taxon>
        <taxon>Actinomycetes</taxon>
        <taxon>Mycobacteriales</taxon>
        <taxon>Nocardiaceae</taxon>
        <taxon>Nocardia</taxon>
    </lineage>
</organism>
<dbReference type="PANTHER" id="PTHR43767:SF1">
    <property type="entry name" value="NONRIBOSOMAL PEPTIDE SYNTHASE PES1 (EUROFUNG)-RELATED"/>
    <property type="match status" value="1"/>
</dbReference>
<dbReference type="KEGG" id="ncy:NOCYR_3018"/>
<evidence type="ECO:0000259" key="2">
    <source>
        <dbReference type="Pfam" id="PF00501"/>
    </source>
</evidence>
<dbReference type="Pfam" id="PF00501">
    <property type="entry name" value="AMP-binding"/>
    <property type="match status" value="1"/>
</dbReference>